<gene>
    <name evidence="3" type="ORF">EMPS_02730</name>
</gene>
<comment type="caution">
    <text evidence="3">The sequence shown here is derived from an EMBL/GenBank/DDBJ whole genome shotgun (WGS) entry which is preliminary data.</text>
</comment>
<feature type="domain" description="C2H2-type" evidence="2">
    <location>
        <begin position="591"/>
        <end position="612"/>
    </location>
</feature>
<feature type="compositionally biased region" description="Polar residues" evidence="1">
    <location>
        <begin position="29"/>
        <end position="56"/>
    </location>
</feature>
<protein>
    <recommendedName>
        <fullName evidence="2">C2H2-type domain-containing protein</fullName>
    </recommendedName>
</protein>
<feature type="region of interest" description="Disordered" evidence="1">
    <location>
        <begin position="29"/>
        <end position="67"/>
    </location>
</feature>
<feature type="region of interest" description="Disordered" evidence="1">
    <location>
        <begin position="453"/>
        <end position="492"/>
    </location>
</feature>
<evidence type="ECO:0000256" key="1">
    <source>
        <dbReference type="SAM" id="MobiDB-lite"/>
    </source>
</evidence>
<keyword evidence="4" id="KW-1185">Reference proteome</keyword>
<evidence type="ECO:0000259" key="2">
    <source>
        <dbReference type="PROSITE" id="PS00028"/>
    </source>
</evidence>
<sequence>MNTQPSRSFPQRDPKYPFSQDVAFLTEESAQYSTAHQGLDNSSSFSPCDNTSQPSNEKCPFSTDPRYAIEPESHLSTTPHHTYPHQGYSSAPYNPALPHPQEAVLLSTPTYLPRFPTPGYYNPHEVGPSTQAPPVEHAHNRPRQTLQCVPLSPKHVNISFDNCLHLGLGITLSIDSAYLSHPALRSLGDCSFPKKQDSRKQVRIDLPSLPPSCPPAVYTFNLAPDTGLSLKVRMPSTATTNISHPDDPLGRQVCLKVTLPTMTTVPTSASFYSIKVESEQSKVRLAQQPSGASAPSSDFLSEKSPSVAKHFGPAIVDSQHALLKGTKVNASSALPMPSYPVTGHLEATSWSESHDSGNGKLLSPRMDSHSTFESFPLLEDAEQQQSVGEACAIRPPLLSSHSNPIPVLRTLVSQSALGKRPREEHIPNIRPRSHPPPLSPLVDESIYINYDLFDDDEGRTDGGTNDYRDSDADTEDETDDESLELDDQPFGQTTTHKNAFMWRKLGAKMIGCSHGWCPSFGDEDTFLVPCPKIYNRTSNCTTHFKREHQGDVLKFACLVKICKDQPKQSIEWKGRGKLLHTCEDMGCLKNCDSSCPGIFKSKEALVRHENKHSMAYWLKCLHSDICSLTFENSGLRSRHHSICFPGCPKRGNGCTHDTPKPRKSASKKGQK</sequence>
<reference evidence="3" key="1">
    <citation type="submission" date="2021-11" db="EMBL/GenBank/DDBJ databases">
        <authorList>
            <person name="Herlambang A."/>
            <person name="Guo Y."/>
            <person name="Takashima Y."/>
            <person name="Nishizawa T."/>
        </authorList>
    </citation>
    <scope>NUCLEOTIDE SEQUENCE</scope>
    <source>
        <strain evidence="3">E1425</strain>
    </source>
</reference>
<dbReference type="EMBL" id="BQFW01000004">
    <property type="protein sequence ID" value="GJJ70381.1"/>
    <property type="molecule type" value="Genomic_DNA"/>
</dbReference>
<feature type="region of interest" description="Disordered" evidence="1">
    <location>
        <begin position="414"/>
        <end position="441"/>
    </location>
</feature>
<evidence type="ECO:0000313" key="4">
    <source>
        <dbReference type="Proteomes" id="UP000827284"/>
    </source>
</evidence>
<organism evidence="3 4">
    <name type="scientific">Entomortierella parvispora</name>
    <dbReference type="NCBI Taxonomy" id="205924"/>
    <lineage>
        <taxon>Eukaryota</taxon>
        <taxon>Fungi</taxon>
        <taxon>Fungi incertae sedis</taxon>
        <taxon>Mucoromycota</taxon>
        <taxon>Mortierellomycotina</taxon>
        <taxon>Mortierellomycetes</taxon>
        <taxon>Mortierellales</taxon>
        <taxon>Mortierellaceae</taxon>
        <taxon>Entomortierella</taxon>
    </lineage>
</organism>
<dbReference type="AlphaFoldDB" id="A0A9P3H5B4"/>
<feature type="compositionally biased region" description="Acidic residues" evidence="1">
    <location>
        <begin position="472"/>
        <end position="487"/>
    </location>
</feature>
<accession>A0A9P3H5B4</accession>
<dbReference type="PROSITE" id="PS00028">
    <property type="entry name" value="ZINC_FINGER_C2H2_1"/>
    <property type="match status" value="1"/>
</dbReference>
<proteinExistence type="predicted"/>
<dbReference type="Proteomes" id="UP000827284">
    <property type="component" value="Unassembled WGS sequence"/>
</dbReference>
<feature type="region of interest" description="Disordered" evidence="1">
    <location>
        <begin position="283"/>
        <end position="304"/>
    </location>
</feature>
<dbReference type="InterPro" id="IPR013087">
    <property type="entry name" value="Znf_C2H2_type"/>
</dbReference>
<feature type="compositionally biased region" description="Low complexity" evidence="1">
    <location>
        <begin position="286"/>
        <end position="297"/>
    </location>
</feature>
<name>A0A9P3H5B4_9FUNG</name>
<reference evidence="3" key="2">
    <citation type="journal article" date="2022" name="Microbiol. Resour. Announc.">
        <title>Whole-Genome Sequence of Entomortierella parvispora E1425, a Mucoromycotan Fungus Associated with Burkholderiaceae-Related Endosymbiotic Bacteria.</title>
        <authorList>
            <person name="Herlambang A."/>
            <person name="Guo Y."/>
            <person name="Takashima Y."/>
            <person name="Narisawa K."/>
            <person name="Ohta H."/>
            <person name="Nishizawa T."/>
        </authorList>
    </citation>
    <scope>NUCLEOTIDE SEQUENCE</scope>
    <source>
        <strain evidence="3">E1425</strain>
    </source>
</reference>
<evidence type="ECO:0000313" key="3">
    <source>
        <dbReference type="EMBL" id="GJJ70381.1"/>
    </source>
</evidence>